<evidence type="ECO:0000259" key="7">
    <source>
        <dbReference type="Pfam" id="PF00408"/>
    </source>
</evidence>
<dbReference type="AlphaFoldDB" id="A0A5D0MND3"/>
<evidence type="ECO:0000256" key="4">
    <source>
        <dbReference type="ARBA" id="ARBA00022723"/>
    </source>
</evidence>
<keyword evidence="3" id="KW-0597">Phosphoprotein</keyword>
<evidence type="ECO:0000256" key="1">
    <source>
        <dbReference type="ARBA" id="ARBA00001946"/>
    </source>
</evidence>
<evidence type="ECO:0000313" key="11">
    <source>
        <dbReference type="EMBL" id="TYB33123.1"/>
    </source>
</evidence>
<gene>
    <name evidence="11" type="ORF">FXF49_07970</name>
</gene>
<comment type="similarity">
    <text evidence="2">Belongs to the phosphohexose mutase family.</text>
</comment>
<dbReference type="RefSeq" id="WP_303701364.1">
    <property type="nucleotide sequence ID" value="NZ_VSIV01000195.1"/>
</dbReference>
<dbReference type="InterPro" id="IPR005844">
    <property type="entry name" value="A-D-PHexomutase_a/b/a-I"/>
</dbReference>
<evidence type="ECO:0000256" key="3">
    <source>
        <dbReference type="ARBA" id="ARBA00022553"/>
    </source>
</evidence>
<comment type="caution">
    <text evidence="11">The sequence shown here is derived from an EMBL/GenBank/DDBJ whole genome shotgun (WGS) entry which is preliminary data.</text>
</comment>
<evidence type="ECO:0000259" key="8">
    <source>
        <dbReference type="Pfam" id="PF02878"/>
    </source>
</evidence>
<feature type="domain" description="Alpha-D-phosphohexomutase alpha/beta/alpha" evidence="10">
    <location>
        <begin position="266"/>
        <end position="380"/>
    </location>
</feature>
<accession>A0A5D0MND3</accession>
<dbReference type="InterPro" id="IPR005841">
    <property type="entry name" value="Alpha-D-phosphohexomutase_SF"/>
</dbReference>
<reference evidence="11 12" key="1">
    <citation type="submission" date="2019-08" db="EMBL/GenBank/DDBJ databases">
        <title>Genomic characterization of a novel candidate phylum (ARYD3) from a high temperature, high salinity tertiary oil reservoir in north central Oklahoma, USA.</title>
        <authorList>
            <person name="Youssef N.H."/>
            <person name="Yadav A."/>
            <person name="Elshahed M.S."/>
        </authorList>
    </citation>
    <scope>NUCLEOTIDE SEQUENCE [LARGE SCALE GENOMIC DNA]</scope>
    <source>
        <strain evidence="11">ARYD1</strain>
    </source>
</reference>
<feature type="domain" description="Alpha-D-phosphohexomutase C-terminal" evidence="7">
    <location>
        <begin position="386"/>
        <end position="466"/>
    </location>
</feature>
<dbReference type="InterPro" id="IPR016055">
    <property type="entry name" value="A-D-PHexomutase_a/b/a-I/II/III"/>
</dbReference>
<dbReference type="GO" id="GO:0016868">
    <property type="term" value="F:intramolecular phosphotransferase activity"/>
    <property type="evidence" value="ECO:0007669"/>
    <property type="project" value="InterPro"/>
</dbReference>
<dbReference type="SUPFAM" id="SSF55957">
    <property type="entry name" value="Phosphoglucomutase, C-terminal domain"/>
    <property type="match status" value="1"/>
</dbReference>
<dbReference type="Gene3D" id="3.40.120.10">
    <property type="entry name" value="Alpha-D-Glucose-1,6-Bisphosphate, subunit A, domain 3"/>
    <property type="match status" value="3"/>
</dbReference>
<comment type="cofactor">
    <cofactor evidence="1">
        <name>Mg(2+)</name>
        <dbReference type="ChEBI" id="CHEBI:18420"/>
    </cofactor>
</comment>
<dbReference type="Gene3D" id="3.30.310.50">
    <property type="entry name" value="Alpha-D-phosphohexomutase, C-terminal domain"/>
    <property type="match status" value="1"/>
</dbReference>
<dbReference type="SUPFAM" id="SSF53738">
    <property type="entry name" value="Phosphoglucomutase, first 3 domains"/>
    <property type="match status" value="3"/>
</dbReference>
<evidence type="ECO:0000256" key="2">
    <source>
        <dbReference type="ARBA" id="ARBA00010231"/>
    </source>
</evidence>
<evidence type="ECO:0000259" key="9">
    <source>
        <dbReference type="Pfam" id="PF02879"/>
    </source>
</evidence>
<proteinExistence type="inferred from homology"/>
<dbReference type="InterPro" id="IPR005843">
    <property type="entry name" value="A-D-PHexomutase_C"/>
</dbReference>
<dbReference type="GO" id="GO:0046872">
    <property type="term" value="F:metal ion binding"/>
    <property type="evidence" value="ECO:0007669"/>
    <property type="project" value="UniProtKB-KW"/>
</dbReference>
<dbReference type="PRINTS" id="PR00509">
    <property type="entry name" value="PGMPMM"/>
</dbReference>
<dbReference type="Pfam" id="PF02878">
    <property type="entry name" value="PGM_PMM_I"/>
    <property type="match status" value="1"/>
</dbReference>
<dbReference type="InterPro" id="IPR005846">
    <property type="entry name" value="A-D-PHexomutase_a/b/a-III"/>
</dbReference>
<sequence length="476" mass="53762">MVDANIFRQYDIRGIVPDTFNKDVAQQIANAFAFQVKSETGNRVPAIAVGRDARLSSKDIFNGVADGIKDAGCDVVELGVCPTPATYFSSFFMEMDAFIMITGSHNPPEYNGIKLGIGHSTYHSEKITSIYEDITRYGYINADMRGQHRVDTINKYYIDWNIEHFAPLKDKISSLNRNINVVIDAGNGVASHVAPEIFEALGVKVTKLYCEPDGNFPNHHPDPTVEDNLSDLKEKIKQRGADFGVAYDGDADRIGIIDEKQDVIWGDLLLLIYAKELKKKYEKPKIIADVKASKVLFDSLEKIGAEGIMWKTGHSLIKNKLQETGAELAGEMSGHIFFKDEYYGYDDAIYASLRFLEAYVNNLSEENIGKVSDLLRDIPEVYNTPEIRFDCPDDKKFEVVNKLAEKFKNYLKEGKLGIKEIIDIDGIRVVFENGWGLLRASNTQPVLVMRFEATDKAEMEQYRKIIEKELKEMMDL</sequence>
<evidence type="ECO:0000313" key="12">
    <source>
        <dbReference type="Proteomes" id="UP000323337"/>
    </source>
</evidence>
<organism evidence="11 12">
    <name type="scientific">Flexistipes sinusarabici</name>
    <dbReference type="NCBI Taxonomy" id="2352"/>
    <lineage>
        <taxon>Bacteria</taxon>
        <taxon>Pseudomonadati</taxon>
        <taxon>Deferribacterota</taxon>
        <taxon>Deferribacteres</taxon>
        <taxon>Deferribacterales</taxon>
        <taxon>Flexistipitaceae</taxon>
        <taxon>Flexistipes</taxon>
    </lineage>
</organism>
<feature type="domain" description="Alpha-D-phosphohexomutase alpha/beta/alpha" evidence="9">
    <location>
        <begin position="171"/>
        <end position="260"/>
    </location>
</feature>
<dbReference type="GO" id="GO:0005975">
    <property type="term" value="P:carbohydrate metabolic process"/>
    <property type="evidence" value="ECO:0007669"/>
    <property type="project" value="InterPro"/>
</dbReference>
<dbReference type="CDD" id="cd03089">
    <property type="entry name" value="PMM_PGM"/>
    <property type="match status" value="1"/>
</dbReference>
<dbReference type="EMBL" id="VSIV01000195">
    <property type="protein sequence ID" value="TYB33123.1"/>
    <property type="molecule type" value="Genomic_DNA"/>
</dbReference>
<dbReference type="Pfam" id="PF02880">
    <property type="entry name" value="PGM_PMM_III"/>
    <property type="match status" value="1"/>
</dbReference>
<protein>
    <submittedName>
        <fullName evidence="11">Phosphomannomutase/phosphoglucomutase</fullName>
    </submittedName>
</protein>
<dbReference type="Proteomes" id="UP000323337">
    <property type="component" value="Unassembled WGS sequence"/>
</dbReference>
<evidence type="ECO:0000256" key="6">
    <source>
        <dbReference type="ARBA" id="ARBA00023235"/>
    </source>
</evidence>
<keyword evidence="6" id="KW-0413">Isomerase</keyword>
<dbReference type="Pfam" id="PF02879">
    <property type="entry name" value="PGM_PMM_II"/>
    <property type="match status" value="1"/>
</dbReference>
<keyword evidence="4" id="KW-0479">Metal-binding</keyword>
<dbReference type="InterPro" id="IPR005845">
    <property type="entry name" value="A-D-PHexomutase_a/b/a-II"/>
</dbReference>
<evidence type="ECO:0000259" key="10">
    <source>
        <dbReference type="Pfam" id="PF02880"/>
    </source>
</evidence>
<name>A0A5D0MND3_FLESI</name>
<feature type="domain" description="Alpha-D-phosphohexomutase alpha/beta/alpha" evidence="8">
    <location>
        <begin position="5"/>
        <end position="135"/>
    </location>
</feature>
<dbReference type="PANTHER" id="PTHR43771">
    <property type="entry name" value="PHOSPHOMANNOMUTASE"/>
    <property type="match status" value="1"/>
</dbReference>
<keyword evidence="5" id="KW-0460">Magnesium</keyword>
<dbReference type="InterPro" id="IPR036900">
    <property type="entry name" value="A-D-PHexomutase_C_sf"/>
</dbReference>
<dbReference type="Pfam" id="PF00408">
    <property type="entry name" value="PGM_PMM_IV"/>
    <property type="match status" value="1"/>
</dbReference>
<evidence type="ECO:0000256" key="5">
    <source>
        <dbReference type="ARBA" id="ARBA00022842"/>
    </source>
</evidence>
<dbReference type="PANTHER" id="PTHR43771:SF2">
    <property type="entry name" value="PHOSPHOMANNOMUTASE_PHOSPHOGLUCOMUTASE"/>
    <property type="match status" value="1"/>
</dbReference>